<proteinExistence type="predicted"/>
<dbReference type="OrthoDB" id="2427347at2759"/>
<protein>
    <submittedName>
        <fullName evidence="1">Uncharacterized protein</fullName>
    </submittedName>
</protein>
<name>A0A8H4AVR9_GIGMA</name>
<organism evidence="1 2">
    <name type="scientific">Gigaspora margarita</name>
    <dbReference type="NCBI Taxonomy" id="4874"/>
    <lineage>
        <taxon>Eukaryota</taxon>
        <taxon>Fungi</taxon>
        <taxon>Fungi incertae sedis</taxon>
        <taxon>Mucoromycota</taxon>
        <taxon>Glomeromycotina</taxon>
        <taxon>Glomeromycetes</taxon>
        <taxon>Diversisporales</taxon>
        <taxon>Gigasporaceae</taxon>
        <taxon>Gigaspora</taxon>
    </lineage>
</organism>
<reference evidence="1 2" key="1">
    <citation type="journal article" date="2019" name="Environ. Microbiol.">
        <title>At the nexus of three kingdoms: the genome of the mycorrhizal fungus Gigaspora margarita provides insights into plant, endobacterial and fungal interactions.</title>
        <authorList>
            <person name="Venice F."/>
            <person name="Ghignone S."/>
            <person name="Salvioli di Fossalunga A."/>
            <person name="Amselem J."/>
            <person name="Novero M."/>
            <person name="Xianan X."/>
            <person name="Sedzielewska Toro K."/>
            <person name="Morin E."/>
            <person name="Lipzen A."/>
            <person name="Grigoriev I.V."/>
            <person name="Henrissat B."/>
            <person name="Martin F.M."/>
            <person name="Bonfante P."/>
        </authorList>
    </citation>
    <scope>NUCLEOTIDE SEQUENCE [LARGE SCALE GENOMIC DNA]</scope>
    <source>
        <strain evidence="1 2">BEG34</strain>
    </source>
</reference>
<evidence type="ECO:0000313" key="1">
    <source>
        <dbReference type="EMBL" id="KAF0537682.1"/>
    </source>
</evidence>
<sequence length="158" mass="17868">MCDQNQAEYGSGSNCIVVGSFFVMKILVVKELAKNLKNIDKQEYLNLGLKNNLKNNFDIHKCAVHVITKVMLSNAKDLLPVQLIIQGIHRTFALAIPDPKLARINLSLQTHDKMISACCRYQNTGVEITMKVLAPHNNTNETHLTHLYKTYKDLCTEQ</sequence>
<dbReference type="Proteomes" id="UP000439903">
    <property type="component" value="Unassembled WGS sequence"/>
</dbReference>
<accession>A0A8H4AVR9</accession>
<gene>
    <name evidence="1" type="ORF">F8M41_008246</name>
</gene>
<dbReference type="AlphaFoldDB" id="A0A8H4AVR9"/>
<keyword evidence="2" id="KW-1185">Reference proteome</keyword>
<comment type="caution">
    <text evidence="1">The sequence shown here is derived from an EMBL/GenBank/DDBJ whole genome shotgun (WGS) entry which is preliminary data.</text>
</comment>
<evidence type="ECO:0000313" key="2">
    <source>
        <dbReference type="Proteomes" id="UP000439903"/>
    </source>
</evidence>
<dbReference type="EMBL" id="WTPW01000187">
    <property type="protein sequence ID" value="KAF0537682.1"/>
    <property type="molecule type" value="Genomic_DNA"/>
</dbReference>